<dbReference type="CDD" id="cd10936">
    <property type="entry name" value="CE4_DAC2"/>
    <property type="match status" value="1"/>
</dbReference>
<protein>
    <submittedName>
        <fullName evidence="1">Divergent polysaccharide deacetylase family protein</fullName>
    </submittedName>
</protein>
<gene>
    <name evidence="1" type="ORF">H8D96_04050</name>
</gene>
<organism evidence="1 2">
    <name type="scientific">Candidatus Desulfatibia vada</name>
    <dbReference type="NCBI Taxonomy" id="2841696"/>
    <lineage>
        <taxon>Bacteria</taxon>
        <taxon>Pseudomonadati</taxon>
        <taxon>Thermodesulfobacteriota</taxon>
        <taxon>Desulfobacteria</taxon>
        <taxon>Desulfobacterales</taxon>
        <taxon>Desulfobacterales incertae sedis</taxon>
        <taxon>Candidatus Desulfatibia</taxon>
    </lineage>
</organism>
<dbReference type="GO" id="GO:0005975">
    <property type="term" value="P:carbohydrate metabolic process"/>
    <property type="evidence" value="ECO:0007669"/>
    <property type="project" value="InterPro"/>
</dbReference>
<dbReference type="InterPro" id="IPR011330">
    <property type="entry name" value="Glyco_hydro/deAcase_b/a-brl"/>
</dbReference>
<evidence type="ECO:0000313" key="2">
    <source>
        <dbReference type="Proteomes" id="UP000605201"/>
    </source>
</evidence>
<evidence type="ECO:0000313" key="1">
    <source>
        <dbReference type="EMBL" id="MBC8431072.1"/>
    </source>
</evidence>
<dbReference type="Gene3D" id="3.20.20.370">
    <property type="entry name" value="Glycoside hydrolase/deacetylase"/>
    <property type="match status" value="1"/>
</dbReference>
<dbReference type="EMBL" id="JACNIG010000108">
    <property type="protein sequence ID" value="MBC8431072.1"/>
    <property type="molecule type" value="Genomic_DNA"/>
</dbReference>
<sequence length="258" mass="28414">MNRRSFIFKSAGFLMGNLLGLNAFSKAFARTIVAEKSFSQPRIALIIDDIGHSRSIAAKFVELDTPLTFAILPHIRHSATLAVKIHNRGHEIMLHQPMEPYNADSFDPGPGALYVGDSSENIKRVIEANLSVVPFAIGVNNHMGSKFTEYRKEITESLCAIKRQGLFFVDSITSHRSIAYKTARNLGMPSTGRNIFLDNIHDEAAILDQLLKLKHHALQYGRAVGIGHPFPETAAAIGRFIKNLKGSGVDMVHVSAIL</sequence>
<proteinExistence type="predicted"/>
<dbReference type="Proteomes" id="UP000605201">
    <property type="component" value="Unassembled WGS sequence"/>
</dbReference>
<dbReference type="Pfam" id="PF04748">
    <property type="entry name" value="Polysacc_deac_2"/>
    <property type="match status" value="1"/>
</dbReference>
<dbReference type="AlphaFoldDB" id="A0A8J6P174"/>
<dbReference type="SUPFAM" id="SSF88713">
    <property type="entry name" value="Glycoside hydrolase/deacetylase"/>
    <property type="match status" value="1"/>
</dbReference>
<dbReference type="PANTHER" id="PTHR30105:SF2">
    <property type="entry name" value="DIVERGENT POLYSACCHARIDE DEACETYLASE SUPERFAMILY"/>
    <property type="match status" value="1"/>
</dbReference>
<dbReference type="InterPro" id="IPR006837">
    <property type="entry name" value="Divergent_DAC"/>
</dbReference>
<reference evidence="1 2" key="1">
    <citation type="submission" date="2020-08" db="EMBL/GenBank/DDBJ databases">
        <title>Bridging the membrane lipid divide: bacteria of the FCB group superphylum have the potential to synthesize archaeal ether lipids.</title>
        <authorList>
            <person name="Villanueva L."/>
            <person name="Von Meijenfeldt F.A.B."/>
            <person name="Westbye A.B."/>
            <person name="Yadav S."/>
            <person name="Hopmans E.C."/>
            <person name="Dutilh B.E."/>
            <person name="Sinninghe Damste J.S."/>
        </authorList>
    </citation>
    <scope>NUCLEOTIDE SEQUENCE [LARGE SCALE GENOMIC DNA]</scope>
    <source>
        <strain evidence="1">NIOZ-UU17</strain>
    </source>
</reference>
<name>A0A8J6P174_9BACT</name>
<dbReference type="PANTHER" id="PTHR30105">
    <property type="entry name" value="UNCHARACTERIZED YIBQ-RELATED"/>
    <property type="match status" value="1"/>
</dbReference>
<accession>A0A8J6P174</accession>
<comment type="caution">
    <text evidence="1">The sequence shown here is derived from an EMBL/GenBank/DDBJ whole genome shotgun (WGS) entry which is preliminary data.</text>
</comment>